<dbReference type="GO" id="GO:0090313">
    <property type="term" value="P:regulation of protein targeting to membrane"/>
    <property type="evidence" value="ECO:0007669"/>
    <property type="project" value="TreeGrafter"/>
</dbReference>
<dbReference type="GO" id="GO:0009306">
    <property type="term" value="P:protein secretion"/>
    <property type="evidence" value="ECO:0007669"/>
    <property type="project" value="InterPro"/>
</dbReference>
<protein>
    <recommendedName>
        <fullName evidence="6">Translocation and assembly module TamB C-terminal domain-containing protein</fullName>
    </recommendedName>
</protein>
<evidence type="ECO:0000256" key="4">
    <source>
        <dbReference type="ARBA" id="ARBA00023136"/>
    </source>
</evidence>
<evidence type="ECO:0000256" key="5">
    <source>
        <dbReference type="SAM" id="Phobius"/>
    </source>
</evidence>
<dbReference type="Pfam" id="PF05359">
    <property type="entry name" value="DUF748"/>
    <property type="match status" value="1"/>
</dbReference>
<dbReference type="RefSeq" id="WP_011523607.1">
    <property type="nucleotide sequence ID" value="NC_008009.1"/>
</dbReference>
<name>Q1IMU4_KORVE</name>
<evidence type="ECO:0000313" key="7">
    <source>
        <dbReference type="EMBL" id="ABF41806.1"/>
    </source>
</evidence>
<dbReference type="OrthoDB" id="99141at2"/>
<accession>Q1IMU4</accession>
<dbReference type="InterPro" id="IPR052894">
    <property type="entry name" value="AsmA-related"/>
</dbReference>
<gene>
    <name evidence="7" type="ordered locus">Acid345_2805</name>
</gene>
<comment type="subcellular location">
    <subcellularLocation>
        <location evidence="1">Membrane</location>
        <topology evidence="1">Single-pass membrane protein</topology>
    </subcellularLocation>
</comment>
<evidence type="ECO:0000256" key="1">
    <source>
        <dbReference type="ARBA" id="ARBA00004167"/>
    </source>
</evidence>
<dbReference type="Pfam" id="PF04357">
    <property type="entry name" value="TamB"/>
    <property type="match status" value="1"/>
</dbReference>
<dbReference type="InterPro" id="IPR008023">
    <property type="entry name" value="DUF748"/>
</dbReference>
<dbReference type="EnsemblBacteria" id="ABF41806">
    <property type="protein sequence ID" value="ABF41806"/>
    <property type="gene ID" value="Acid345_2805"/>
</dbReference>
<evidence type="ECO:0000256" key="3">
    <source>
        <dbReference type="ARBA" id="ARBA00022989"/>
    </source>
</evidence>
<feature type="domain" description="Translocation and assembly module TamB C-terminal" evidence="6">
    <location>
        <begin position="979"/>
        <end position="1308"/>
    </location>
</feature>
<evidence type="ECO:0000256" key="2">
    <source>
        <dbReference type="ARBA" id="ARBA00022692"/>
    </source>
</evidence>
<evidence type="ECO:0000313" key="8">
    <source>
        <dbReference type="Proteomes" id="UP000002432"/>
    </source>
</evidence>
<keyword evidence="4 5" id="KW-0472">Membrane</keyword>
<dbReference type="PANTHER" id="PTHR30441:SF8">
    <property type="entry name" value="DUF748 DOMAIN-CONTAINING PROTEIN"/>
    <property type="match status" value="1"/>
</dbReference>
<dbReference type="Proteomes" id="UP000002432">
    <property type="component" value="Chromosome"/>
</dbReference>
<keyword evidence="2 5" id="KW-0812">Transmembrane</keyword>
<dbReference type="KEGG" id="aba:Acid345_2805"/>
<organism evidence="7 8">
    <name type="scientific">Koribacter versatilis (strain Ellin345)</name>
    <dbReference type="NCBI Taxonomy" id="204669"/>
    <lineage>
        <taxon>Bacteria</taxon>
        <taxon>Pseudomonadati</taxon>
        <taxon>Acidobacteriota</taxon>
        <taxon>Terriglobia</taxon>
        <taxon>Terriglobales</taxon>
        <taxon>Candidatus Korobacteraceae</taxon>
        <taxon>Candidatus Korobacter</taxon>
    </lineage>
</organism>
<keyword evidence="8" id="KW-1185">Reference proteome</keyword>
<evidence type="ECO:0000259" key="6">
    <source>
        <dbReference type="Pfam" id="PF04357"/>
    </source>
</evidence>
<dbReference type="GO" id="GO:0005886">
    <property type="term" value="C:plasma membrane"/>
    <property type="evidence" value="ECO:0007669"/>
    <property type="project" value="InterPro"/>
</dbReference>
<sequence>MARWKKVVGWGAVAVLSLVLLAIVGTAVLLHSEKFHRYVIVRVQTEASDSLNAQVTLRDFKLNLSTLTLDLYDLNLHSSESDPNAPLLHVDHAGASVKIISMLKRQWNLSDIQVDHPVIHLYVDKNGNNNLPKPKTSNGNSNTNIFDLAIRRAALTNGEIYYNDRRSELDANLLDVTFQSSYDAANGGRYYGSLGYKQGNLHFGDYSPVQHDLSASFDADRNGIKLDPVNFAIGESKVLLHATMQNYTQPVVTAAYDASLDATQFRKILKNASIPVGTVRLAGNAIYHQDPNKPALQTVNVDGTIASRSLLVNQPGLRADIRAIDGHYKIADGNAELSSFRASIFGGEINAIAKVTDLAGAGNGKLHAVAKNISAADLKTLANAAAIKNVNVDGKLNASADATWSGSMRHLQANSDADLAANITNQNNGGAQMPVNAVIHAKYAGDSQTIALKESFVKTPQTTLNLDGTMSKHSNLNIQLHSNDLAEVDTLAPLFSTPKPGESAPPPLGLHGTLSFNGELHGTTADPQLSGQVAGDNLAVKGTSWKQLRTNVALSPSGAALRNGSLVPASKGRITFDVSVGLKKWAYEPSNPINVVLNANQLSLQDVEKAANQNVPATGTLSLNVNVHGSQLNPIGNGTLSLVNAKIQQEPVQSVNVKFNGTGEVVHANLEVRIPAGTTTGTLVYYPKQQGYEATLRTANLQLGQIQTLKAKNLNIAGALNIDVHGKGTVQDPQLQASITIPQLQVQNQQVKGITLNANVANHVGTFNLNSELQNTSVKAQGHVNLTGDYVADASLDTANIPLKPIFAVYLPEQAADMNGETEFHATVRGPLKRTKDLEAHATIPVLKLTYKDLQIGAAQPIKFDYTNHVLTVENSQIKGTDTDLRFGGRIPLNSNEAATLNATGSVNLQLAQMFMPDVKSSGQIKFDINSAGSLADPDVHGKIEIVDADFFPADSPVGLDGGNGVLTLTRDRLQVTSFKGTLGGGDITASGAVIYKPSLQFNLALATSDAHLLYQDSIRVGANSQLALTGNLDDAYLRGQVSLTRLSFTPDFDLISFASSFAGGTASAPSGGFAQNLHLAITVQSTSQLNLVSRGMTIQGNANLRVVGTADNPVILGRAAITGGDLIFNGNRYLLQNSTIEFVNPVQTEPVVNLAASTTISQYNIDLRFHGPVSQLQTTYNSDPALPPVDIINLIARGQTTEAAGQNSNSASVSAQSAIASALSGQVTNRVAKIAGISQLTIDPGLGGGSGSTNSPRIAVQQRVTSNMYVTFATDLTGTQSSQIQVEYRLSPKWSVSGTRDQNGGVGFEAKAKKDF</sequence>
<feature type="transmembrane region" description="Helical" evidence="5">
    <location>
        <begin position="7"/>
        <end position="30"/>
    </location>
</feature>
<proteinExistence type="predicted"/>
<dbReference type="HOGENOM" id="CLU_255095_0_0_0"/>
<keyword evidence="3 5" id="KW-1133">Transmembrane helix</keyword>
<dbReference type="EMBL" id="CP000360">
    <property type="protein sequence ID" value="ABF41806.1"/>
    <property type="molecule type" value="Genomic_DNA"/>
</dbReference>
<dbReference type="STRING" id="204669.Acid345_2805"/>
<dbReference type="PANTHER" id="PTHR30441">
    <property type="entry name" value="DUF748 DOMAIN-CONTAINING PROTEIN"/>
    <property type="match status" value="1"/>
</dbReference>
<reference evidence="7 8" key="1">
    <citation type="journal article" date="2009" name="Appl. Environ. Microbiol.">
        <title>Three genomes from the phylum Acidobacteria provide insight into the lifestyles of these microorganisms in soils.</title>
        <authorList>
            <person name="Ward N.L."/>
            <person name="Challacombe J.F."/>
            <person name="Janssen P.H."/>
            <person name="Henrissat B."/>
            <person name="Coutinho P.M."/>
            <person name="Wu M."/>
            <person name="Xie G."/>
            <person name="Haft D.H."/>
            <person name="Sait M."/>
            <person name="Badger J."/>
            <person name="Barabote R.D."/>
            <person name="Bradley B."/>
            <person name="Brettin T.S."/>
            <person name="Brinkac L.M."/>
            <person name="Bruce D."/>
            <person name="Creasy T."/>
            <person name="Daugherty S.C."/>
            <person name="Davidsen T.M."/>
            <person name="DeBoy R.T."/>
            <person name="Detter J.C."/>
            <person name="Dodson R.J."/>
            <person name="Durkin A.S."/>
            <person name="Ganapathy A."/>
            <person name="Gwinn-Giglio M."/>
            <person name="Han C.S."/>
            <person name="Khouri H."/>
            <person name="Kiss H."/>
            <person name="Kothari S.P."/>
            <person name="Madupu R."/>
            <person name="Nelson K.E."/>
            <person name="Nelson W.C."/>
            <person name="Paulsen I."/>
            <person name="Penn K."/>
            <person name="Ren Q."/>
            <person name="Rosovitz M.J."/>
            <person name="Selengut J.D."/>
            <person name="Shrivastava S."/>
            <person name="Sullivan S.A."/>
            <person name="Tapia R."/>
            <person name="Thompson L.S."/>
            <person name="Watkins K.L."/>
            <person name="Yang Q."/>
            <person name="Yu C."/>
            <person name="Zafar N."/>
            <person name="Zhou L."/>
            <person name="Kuske C.R."/>
        </authorList>
    </citation>
    <scope>NUCLEOTIDE SEQUENCE [LARGE SCALE GENOMIC DNA]</scope>
    <source>
        <strain evidence="7 8">Ellin345</strain>
    </source>
</reference>
<dbReference type="InterPro" id="IPR007452">
    <property type="entry name" value="TamB_C"/>
</dbReference>
<dbReference type="eggNOG" id="COG2911">
    <property type="taxonomic scope" value="Bacteria"/>
</dbReference>